<dbReference type="AlphaFoldDB" id="A0A9D4H5E0"/>
<protein>
    <submittedName>
        <fullName evidence="1">Uncharacterized protein</fullName>
    </submittedName>
</protein>
<evidence type="ECO:0000313" key="1">
    <source>
        <dbReference type="EMBL" id="KAH3828850.1"/>
    </source>
</evidence>
<name>A0A9D4H5E0_DREPO</name>
<dbReference type="Gene3D" id="2.40.160.110">
    <property type="match status" value="1"/>
</dbReference>
<dbReference type="EMBL" id="JAIWYP010000005">
    <property type="protein sequence ID" value="KAH3828850.1"/>
    <property type="molecule type" value="Genomic_DNA"/>
</dbReference>
<keyword evidence="2" id="KW-1185">Reference proteome</keyword>
<evidence type="ECO:0000313" key="2">
    <source>
        <dbReference type="Proteomes" id="UP000828390"/>
    </source>
</evidence>
<gene>
    <name evidence="1" type="ORF">DPMN_130834</name>
</gene>
<reference evidence="1" key="1">
    <citation type="journal article" date="2019" name="bioRxiv">
        <title>The Genome of the Zebra Mussel, Dreissena polymorpha: A Resource for Invasive Species Research.</title>
        <authorList>
            <person name="McCartney M.A."/>
            <person name="Auch B."/>
            <person name="Kono T."/>
            <person name="Mallez S."/>
            <person name="Zhang Y."/>
            <person name="Obille A."/>
            <person name="Becker A."/>
            <person name="Abrahante J.E."/>
            <person name="Garbe J."/>
            <person name="Badalamenti J.P."/>
            <person name="Herman A."/>
            <person name="Mangelson H."/>
            <person name="Liachko I."/>
            <person name="Sullivan S."/>
            <person name="Sone E.D."/>
            <person name="Koren S."/>
            <person name="Silverstein K.A.T."/>
            <person name="Beckman K.B."/>
            <person name="Gohl D.M."/>
        </authorList>
    </citation>
    <scope>NUCLEOTIDE SEQUENCE</scope>
    <source>
        <strain evidence="1">Duluth1</strain>
        <tissue evidence="1">Whole animal</tissue>
    </source>
</reference>
<sequence length="75" mass="8316">MSQIGIQSPVVSGSCSQNNSFIKLSDSDNSLNLTITFSKKGEYVNWETVDISAALDDDRIFQDAANSEFLRVYYA</sequence>
<dbReference type="Proteomes" id="UP000828390">
    <property type="component" value="Unassembled WGS sequence"/>
</dbReference>
<proteinExistence type="predicted"/>
<comment type="caution">
    <text evidence="1">The sequence shown here is derived from an EMBL/GenBank/DDBJ whole genome shotgun (WGS) entry which is preliminary data.</text>
</comment>
<reference evidence="1" key="2">
    <citation type="submission" date="2020-11" db="EMBL/GenBank/DDBJ databases">
        <authorList>
            <person name="McCartney M.A."/>
            <person name="Auch B."/>
            <person name="Kono T."/>
            <person name="Mallez S."/>
            <person name="Becker A."/>
            <person name="Gohl D.M."/>
            <person name="Silverstein K.A.T."/>
            <person name="Koren S."/>
            <person name="Bechman K.B."/>
            <person name="Herman A."/>
            <person name="Abrahante J.E."/>
            <person name="Garbe J."/>
        </authorList>
    </citation>
    <scope>NUCLEOTIDE SEQUENCE</scope>
    <source>
        <strain evidence="1">Duluth1</strain>
        <tissue evidence="1">Whole animal</tissue>
    </source>
</reference>
<organism evidence="1 2">
    <name type="scientific">Dreissena polymorpha</name>
    <name type="common">Zebra mussel</name>
    <name type="synonym">Mytilus polymorpha</name>
    <dbReference type="NCBI Taxonomy" id="45954"/>
    <lineage>
        <taxon>Eukaryota</taxon>
        <taxon>Metazoa</taxon>
        <taxon>Spiralia</taxon>
        <taxon>Lophotrochozoa</taxon>
        <taxon>Mollusca</taxon>
        <taxon>Bivalvia</taxon>
        <taxon>Autobranchia</taxon>
        <taxon>Heteroconchia</taxon>
        <taxon>Euheterodonta</taxon>
        <taxon>Imparidentia</taxon>
        <taxon>Neoheterodontei</taxon>
        <taxon>Myida</taxon>
        <taxon>Dreissenoidea</taxon>
        <taxon>Dreissenidae</taxon>
        <taxon>Dreissena</taxon>
    </lineage>
</organism>
<accession>A0A9D4H5E0</accession>